<proteinExistence type="inferred from homology"/>
<comment type="function">
    <text evidence="7">Seems to be required for the assembly of the photosystem I complex.</text>
</comment>
<dbReference type="Gene3D" id="1.25.40.10">
    <property type="entry name" value="Tetratricopeptide repeat domain"/>
    <property type="match status" value="1"/>
</dbReference>
<dbReference type="SMART" id="SM00671">
    <property type="entry name" value="SEL1"/>
    <property type="match status" value="2"/>
</dbReference>
<keyword evidence="3 7" id="KW-0677">Repeat</keyword>
<feature type="repeat" description="TPR 1" evidence="7">
    <location>
        <begin position="35"/>
        <end position="68"/>
    </location>
</feature>
<dbReference type="Pfam" id="PF13181">
    <property type="entry name" value="TPR_8"/>
    <property type="match status" value="1"/>
</dbReference>
<organism evidence="9 10">
    <name type="scientific">Pseudanabaena frigida</name>
    <dbReference type="NCBI Taxonomy" id="945775"/>
    <lineage>
        <taxon>Bacteria</taxon>
        <taxon>Bacillati</taxon>
        <taxon>Cyanobacteriota</taxon>
        <taxon>Cyanophyceae</taxon>
        <taxon>Pseudanabaenales</taxon>
        <taxon>Pseudanabaenaceae</taxon>
        <taxon>Pseudanabaena</taxon>
    </lineage>
</organism>
<dbReference type="NCBIfam" id="NF002725">
    <property type="entry name" value="PRK02603.1"/>
    <property type="match status" value="1"/>
</dbReference>
<evidence type="ECO:0000313" key="10">
    <source>
        <dbReference type="Proteomes" id="UP000249467"/>
    </source>
</evidence>
<dbReference type="Proteomes" id="UP000249467">
    <property type="component" value="Unassembled WGS sequence"/>
</dbReference>
<feature type="repeat" description="TPR" evidence="8">
    <location>
        <begin position="35"/>
        <end position="68"/>
    </location>
</feature>
<keyword evidence="2 7" id="KW-0602">Photosynthesis</keyword>
<keyword evidence="6 7" id="KW-0472">Membrane</keyword>
<sequence>MPRSQRNDNFVDQTFTVIADTILKLFPASQREKEAFAYYRDGMSAQGDGEYAEALANYEEALKLEENSYDRSYVYYNMGLIHASNGDHDKALEFYEQAIDLNPRMPQALNNVAVIYHHKGENAQDEEQAEKYFNVAADHWVRAIRLAPNNYIEAQNWLKTTGRADINLFF</sequence>
<evidence type="ECO:0000256" key="4">
    <source>
        <dbReference type="ARBA" id="ARBA00022803"/>
    </source>
</evidence>
<dbReference type="HAMAP" id="MF_00439">
    <property type="entry name" value="Ycf3"/>
    <property type="match status" value="1"/>
</dbReference>
<dbReference type="InterPro" id="IPR051685">
    <property type="entry name" value="Ycf3/AcsC/BcsC/TPR_MFPF"/>
</dbReference>
<reference evidence="9 10" key="2">
    <citation type="submission" date="2018-06" db="EMBL/GenBank/DDBJ databases">
        <title>Metagenomic assembly of (sub)arctic Cyanobacteria and their associated microbiome from non-axenic cultures.</title>
        <authorList>
            <person name="Baurain D."/>
        </authorList>
    </citation>
    <scope>NUCLEOTIDE SEQUENCE [LARGE SCALE GENOMIC DNA]</scope>
    <source>
        <strain evidence="9">ULC066bin1</strain>
    </source>
</reference>
<evidence type="ECO:0000313" key="9">
    <source>
        <dbReference type="EMBL" id="PZO40054.1"/>
    </source>
</evidence>
<evidence type="ECO:0000256" key="5">
    <source>
        <dbReference type="ARBA" id="ARBA00023078"/>
    </source>
</evidence>
<dbReference type="PROSITE" id="PS50005">
    <property type="entry name" value="TPR"/>
    <property type="match status" value="2"/>
</dbReference>
<evidence type="ECO:0000256" key="3">
    <source>
        <dbReference type="ARBA" id="ARBA00022737"/>
    </source>
</evidence>
<comment type="caution">
    <text evidence="9">The sequence shown here is derived from an EMBL/GenBank/DDBJ whole genome shotgun (WGS) entry which is preliminary data.</text>
</comment>
<keyword evidence="5 7" id="KW-0793">Thylakoid</keyword>
<dbReference type="InterPro" id="IPR011990">
    <property type="entry name" value="TPR-like_helical_dom_sf"/>
</dbReference>
<accession>A0A2W4W4E0</accession>
<keyword evidence="4 7" id="KW-0802">TPR repeat</keyword>
<dbReference type="PANTHER" id="PTHR44943:SF9">
    <property type="entry name" value="TPR-REPEAT-CONTAINING PROTEIN"/>
    <property type="match status" value="1"/>
</dbReference>
<comment type="similarity">
    <text evidence="7">Belongs to the Ycf3 family.</text>
</comment>
<comment type="subcellular location">
    <subcellularLocation>
        <location evidence="7">Cellular thylakoid membrane</location>
        <topology evidence="7">Peripheral membrane protein</topology>
    </subcellularLocation>
    <subcellularLocation>
        <location evidence="1">Membrane</location>
        <topology evidence="1">Peripheral membrane protein</topology>
    </subcellularLocation>
</comment>
<dbReference type="Pfam" id="PF00515">
    <property type="entry name" value="TPR_1"/>
    <property type="match status" value="1"/>
</dbReference>
<feature type="repeat" description="TPR" evidence="8">
    <location>
        <begin position="72"/>
        <end position="105"/>
    </location>
</feature>
<dbReference type="InterPro" id="IPR022818">
    <property type="entry name" value="PSI_Ycf3_assembly"/>
</dbReference>
<reference evidence="9 10" key="1">
    <citation type="submission" date="2018-04" db="EMBL/GenBank/DDBJ databases">
        <authorList>
            <person name="Go L.Y."/>
            <person name="Mitchell J.A."/>
        </authorList>
    </citation>
    <scope>NUCLEOTIDE SEQUENCE [LARGE SCALE GENOMIC DNA]</scope>
    <source>
        <strain evidence="9">ULC066bin1</strain>
    </source>
</reference>
<feature type="repeat" description="TPR 2" evidence="7">
    <location>
        <begin position="72"/>
        <end position="105"/>
    </location>
</feature>
<dbReference type="PANTHER" id="PTHR44943">
    <property type="entry name" value="CELLULOSE SYNTHASE OPERON PROTEIN C"/>
    <property type="match status" value="1"/>
</dbReference>
<evidence type="ECO:0000256" key="2">
    <source>
        <dbReference type="ARBA" id="ARBA00022531"/>
    </source>
</evidence>
<dbReference type="AlphaFoldDB" id="A0A2W4W4E0"/>
<protein>
    <recommendedName>
        <fullName evidence="7">Photosystem I assembly protein Ycf3</fullName>
    </recommendedName>
</protein>
<gene>
    <name evidence="7" type="primary">ycf3</name>
    <name evidence="9" type="ORF">DCF19_12780</name>
</gene>
<dbReference type="InterPro" id="IPR019734">
    <property type="entry name" value="TPR_rpt"/>
</dbReference>
<evidence type="ECO:0000256" key="1">
    <source>
        <dbReference type="ARBA" id="ARBA00004170"/>
    </source>
</evidence>
<name>A0A2W4W4E0_9CYAN</name>
<evidence type="ECO:0000256" key="7">
    <source>
        <dbReference type="HAMAP-Rule" id="MF_00439"/>
    </source>
</evidence>
<dbReference type="SUPFAM" id="SSF48452">
    <property type="entry name" value="TPR-like"/>
    <property type="match status" value="1"/>
</dbReference>
<dbReference type="EMBL" id="QBML01000015">
    <property type="protein sequence ID" value="PZO40054.1"/>
    <property type="molecule type" value="Genomic_DNA"/>
</dbReference>
<dbReference type="InterPro" id="IPR006597">
    <property type="entry name" value="Sel1-like"/>
</dbReference>
<dbReference type="PROSITE" id="PS50293">
    <property type="entry name" value="TPR_REGION"/>
    <property type="match status" value="1"/>
</dbReference>
<comment type="caution">
    <text evidence="7">Lacks conserved residue(s) required for the propagation of feature annotation.</text>
</comment>
<dbReference type="GO" id="GO:0031676">
    <property type="term" value="C:plasma membrane-derived thylakoid membrane"/>
    <property type="evidence" value="ECO:0007669"/>
    <property type="project" value="UniProtKB-SubCell"/>
</dbReference>
<evidence type="ECO:0000256" key="8">
    <source>
        <dbReference type="PROSITE-ProRule" id="PRU00339"/>
    </source>
</evidence>
<evidence type="ECO:0000256" key="6">
    <source>
        <dbReference type="ARBA" id="ARBA00023136"/>
    </source>
</evidence>
<dbReference type="SMART" id="SM00028">
    <property type="entry name" value="TPR"/>
    <property type="match status" value="3"/>
</dbReference>
<dbReference type="GO" id="GO:0015979">
    <property type="term" value="P:photosynthesis"/>
    <property type="evidence" value="ECO:0007669"/>
    <property type="project" value="UniProtKB-UniRule"/>
</dbReference>